<dbReference type="OrthoDB" id="9775135at2"/>
<comment type="similarity">
    <text evidence="1">Belongs to the ABC transporter superfamily.</text>
</comment>
<dbReference type="InterPro" id="IPR003593">
    <property type="entry name" value="AAA+_ATPase"/>
</dbReference>
<protein>
    <submittedName>
        <fullName evidence="6">ABC-2 type transport system ATP-binding protein</fullName>
    </submittedName>
</protein>
<dbReference type="CDD" id="cd03264">
    <property type="entry name" value="ABC_drug_resistance_like"/>
    <property type="match status" value="1"/>
</dbReference>
<gene>
    <name evidence="6" type="ORF">SAMN05444401_2474</name>
</gene>
<dbReference type="PROSITE" id="PS50893">
    <property type="entry name" value="ABC_TRANSPORTER_2"/>
    <property type="match status" value="1"/>
</dbReference>
<dbReference type="AlphaFoldDB" id="A0A1M6HCS3"/>
<dbReference type="PANTHER" id="PTHR43335">
    <property type="entry name" value="ABC TRANSPORTER, ATP-BINDING PROTEIN"/>
    <property type="match status" value="1"/>
</dbReference>
<evidence type="ECO:0000256" key="3">
    <source>
        <dbReference type="ARBA" id="ARBA00022741"/>
    </source>
</evidence>
<evidence type="ECO:0000256" key="1">
    <source>
        <dbReference type="ARBA" id="ARBA00005417"/>
    </source>
</evidence>
<dbReference type="GO" id="GO:0016887">
    <property type="term" value="F:ATP hydrolysis activity"/>
    <property type="evidence" value="ECO:0007669"/>
    <property type="project" value="InterPro"/>
</dbReference>
<sequence length="290" mass="32357">MSKLMIENLNKSYGSFQALKDISIEIAPGAYGLLGPNGAGKTTLMRILTTVLEKDSGSIRLGDLDWKDKHKVRNIIGYLPQKFYLYKNLTVEECLNYIAVLKEVQEFNDKDLNELLDLVNLTEHKDKKVKALSGGMVRRLGIAQAILGNPKILIVDEPTAGLDPEERIRFRNLLSFISTESIVIISTHLIEDIENTCSTVGVLNKGSFIYTGETKNLSTFGKDKIWEVTCGLREYSNIKTKFEIFSTIRNSDKGTVTLKIASVNKPLENAIPINPTLEDGYLCLLKNLGN</sequence>
<evidence type="ECO:0000259" key="5">
    <source>
        <dbReference type="PROSITE" id="PS50893"/>
    </source>
</evidence>
<dbReference type="InterPro" id="IPR027417">
    <property type="entry name" value="P-loop_NTPase"/>
</dbReference>
<dbReference type="SUPFAM" id="SSF52540">
    <property type="entry name" value="P-loop containing nucleoside triphosphate hydrolases"/>
    <property type="match status" value="1"/>
</dbReference>
<keyword evidence="2" id="KW-0813">Transport</keyword>
<evidence type="ECO:0000313" key="6">
    <source>
        <dbReference type="EMBL" id="SHJ20015.1"/>
    </source>
</evidence>
<organism evidence="6 7">
    <name type="scientific">Clostridium amylolyticum</name>
    <dbReference type="NCBI Taxonomy" id="1121298"/>
    <lineage>
        <taxon>Bacteria</taxon>
        <taxon>Bacillati</taxon>
        <taxon>Bacillota</taxon>
        <taxon>Clostridia</taxon>
        <taxon>Eubacteriales</taxon>
        <taxon>Clostridiaceae</taxon>
        <taxon>Clostridium</taxon>
    </lineage>
</organism>
<dbReference type="PANTHER" id="PTHR43335:SF2">
    <property type="entry name" value="ABC TRANSPORTER, ATP-BINDING PROTEIN"/>
    <property type="match status" value="1"/>
</dbReference>
<evidence type="ECO:0000256" key="2">
    <source>
        <dbReference type="ARBA" id="ARBA00022448"/>
    </source>
</evidence>
<dbReference type="SMART" id="SM00382">
    <property type="entry name" value="AAA"/>
    <property type="match status" value="1"/>
</dbReference>
<keyword evidence="4 6" id="KW-0067">ATP-binding</keyword>
<dbReference type="STRING" id="1121298.SAMN05444401_2474"/>
<dbReference type="RefSeq" id="WP_073006923.1">
    <property type="nucleotide sequence ID" value="NZ_FQZO01000003.1"/>
</dbReference>
<proteinExistence type="inferred from homology"/>
<dbReference type="Gene3D" id="3.40.50.300">
    <property type="entry name" value="P-loop containing nucleotide triphosphate hydrolases"/>
    <property type="match status" value="1"/>
</dbReference>
<dbReference type="Proteomes" id="UP000184080">
    <property type="component" value="Unassembled WGS sequence"/>
</dbReference>
<reference evidence="6 7" key="1">
    <citation type="submission" date="2016-11" db="EMBL/GenBank/DDBJ databases">
        <authorList>
            <person name="Jaros S."/>
            <person name="Januszkiewicz K."/>
            <person name="Wedrychowicz H."/>
        </authorList>
    </citation>
    <scope>NUCLEOTIDE SEQUENCE [LARGE SCALE GENOMIC DNA]</scope>
    <source>
        <strain evidence="6 7">DSM 21864</strain>
    </source>
</reference>
<dbReference type="GO" id="GO:0005524">
    <property type="term" value="F:ATP binding"/>
    <property type="evidence" value="ECO:0007669"/>
    <property type="project" value="UniProtKB-KW"/>
</dbReference>
<accession>A0A1M6HCS3</accession>
<keyword evidence="3" id="KW-0547">Nucleotide-binding</keyword>
<name>A0A1M6HCS3_9CLOT</name>
<dbReference type="InterPro" id="IPR003439">
    <property type="entry name" value="ABC_transporter-like_ATP-bd"/>
</dbReference>
<feature type="domain" description="ABC transporter" evidence="5">
    <location>
        <begin position="4"/>
        <end position="230"/>
    </location>
</feature>
<evidence type="ECO:0000256" key="4">
    <source>
        <dbReference type="ARBA" id="ARBA00022840"/>
    </source>
</evidence>
<evidence type="ECO:0000313" key="7">
    <source>
        <dbReference type="Proteomes" id="UP000184080"/>
    </source>
</evidence>
<dbReference type="EMBL" id="FQZO01000003">
    <property type="protein sequence ID" value="SHJ20015.1"/>
    <property type="molecule type" value="Genomic_DNA"/>
</dbReference>
<keyword evidence="7" id="KW-1185">Reference proteome</keyword>
<dbReference type="Pfam" id="PF00005">
    <property type="entry name" value="ABC_tran"/>
    <property type="match status" value="1"/>
</dbReference>